<feature type="region of interest" description="Disordered" evidence="4">
    <location>
        <begin position="175"/>
        <end position="214"/>
    </location>
</feature>
<dbReference type="OrthoDB" id="9806903at2"/>
<protein>
    <submittedName>
        <fullName evidence="6">Stage V sporulation protein K</fullName>
    </submittedName>
</protein>
<dbReference type="SUPFAM" id="SSF52540">
    <property type="entry name" value="P-loop containing nucleoside triphosphate hydrolases"/>
    <property type="match status" value="1"/>
</dbReference>
<dbReference type="Proteomes" id="UP000315017">
    <property type="component" value="Chromosome"/>
</dbReference>
<organism evidence="6 7">
    <name type="scientific">Anatilimnocola aggregata</name>
    <dbReference type="NCBI Taxonomy" id="2528021"/>
    <lineage>
        <taxon>Bacteria</taxon>
        <taxon>Pseudomonadati</taxon>
        <taxon>Planctomycetota</taxon>
        <taxon>Planctomycetia</taxon>
        <taxon>Pirellulales</taxon>
        <taxon>Pirellulaceae</taxon>
        <taxon>Anatilimnocola</taxon>
    </lineage>
</organism>
<dbReference type="Gene3D" id="1.10.8.60">
    <property type="match status" value="1"/>
</dbReference>
<dbReference type="RefSeq" id="WP_145094852.1">
    <property type="nucleotide sequence ID" value="NZ_CP036274.1"/>
</dbReference>
<evidence type="ECO:0000259" key="5">
    <source>
        <dbReference type="SMART" id="SM00382"/>
    </source>
</evidence>
<accession>A0A517YII7</accession>
<dbReference type="FunFam" id="3.40.50.300:FF:000216">
    <property type="entry name" value="Type VII secretion ATPase EccA"/>
    <property type="match status" value="1"/>
</dbReference>
<dbReference type="InterPro" id="IPR027417">
    <property type="entry name" value="P-loop_NTPase"/>
</dbReference>
<sequence>MTLATFDDICHDFDQTLLACRELYVSSAHLCLEECPHLVPGKPEAYVELLDNLHRGLLLKIFSAVASSDRICSAAEQKLAARLLSHAWEEGMDEHRVREVLPHVITQASGLSWYSLVRPFDVMPPLQQRVGELETIVMRIANLTAKADGVVSPVEAGMLKSIQGEIDRHLKLIPLDDESPSSHKSTTAQARARDVALPNMGSDGSAKQSPTLEKATLTPQEQIAAALAELDALIGLTAIKQEVRTLVNVLQLQRQRQELGLPQTPLSLHLVFRGNPGTGKTTVARIIGRIYAALGMLEKGHLVEVDRSALVAEFAGQTGPKTHRKIDEAIGGLLFIDEAYSLVAPGREDPYGHEAVQALLKRMEDDRHRLAVILAGYPEPLAGLLTSNPGLSSRFNTNLTFDDYGPGELAQIFRKLCEQNQYRVVGAAQARLLLALAWLHEERDEHFGNGRLVRNVFEQSIRRLANRVASIAPMTKELLTTFEAADIAVQEVPESALTIDASKPPRLRIACPHCSATVKTFATWLGQIVRCPKCEGRFVAEWGEPVRE</sequence>
<evidence type="ECO:0000256" key="3">
    <source>
        <dbReference type="ARBA" id="ARBA00022840"/>
    </source>
</evidence>
<dbReference type="PANTHER" id="PTHR43392">
    <property type="entry name" value="AAA-TYPE ATPASE FAMILY PROTEIN / ANKYRIN REPEAT FAMILY PROTEIN"/>
    <property type="match status" value="1"/>
</dbReference>
<feature type="domain" description="AAA+ ATPase" evidence="5">
    <location>
        <begin position="266"/>
        <end position="401"/>
    </location>
</feature>
<dbReference type="PANTHER" id="PTHR43392:SF2">
    <property type="entry name" value="AAA-TYPE ATPASE FAMILY PROTEIN _ ANKYRIN REPEAT FAMILY PROTEIN"/>
    <property type="match status" value="1"/>
</dbReference>
<gene>
    <name evidence="6" type="primary">spoVK</name>
    <name evidence="6" type="ORF">ETAA8_51610</name>
</gene>
<proteinExistence type="inferred from homology"/>
<name>A0A517YII7_9BACT</name>
<keyword evidence="2" id="KW-0547">Nucleotide-binding</keyword>
<dbReference type="InterPro" id="IPR029024">
    <property type="entry name" value="TerB-like"/>
</dbReference>
<dbReference type="InterPro" id="IPR003593">
    <property type="entry name" value="AAA+_ATPase"/>
</dbReference>
<dbReference type="Pfam" id="PF17866">
    <property type="entry name" value="AAA_lid_6"/>
    <property type="match status" value="1"/>
</dbReference>
<dbReference type="KEGG" id="aagg:ETAA8_51610"/>
<dbReference type="GO" id="GO:0005524">
    <property type="term" value="F:ATP binding"/>
    <property type="evidence" value="ECO:0007669"/>
    <property type="project" value="UniProtKB-KW"/>
</dbReference>
<keyword evidence="3" id="KW-0067">ATP-binding</keyword>
<dbReference type="Pfam" id="PF00004">
    <property type="entry name" value="AAA"/>
    <property type="match status" value="1"/>
</dbReference>
<dbReference type="InterPro" id="IPR050773">
    <property type="entry name" value="CbxX/CfxQ_RuBisCO_ESX"/>
</dbReference>
<keyword evidence="7" id="KW-1185">Reference proteome</keyword>
<dbReference type="Gene3D" id="3.40.50.300">
    <property type="entry name" value="P-loop containing nucleotide triphosphate hydrolases"/>
    <property type="match status" value="1"/>
</dbReference>
<dbReference type="InterPro" id="IPR003959">
    <property type="entry name" value="ATPase_AAA_core"/>
</dbReference>
<evidence type="ECO:0000256" key="2">
    <source>
        <dbReference type="ARBA" id="ARBA00022741"/>
    </source>
</evidence>
<comment type="similarity">
    <text evidence="1">Belongs to the CbxX/CfxQ family.</text>
</comment>
<evidence type="ECO:0000313" key="7">
    <source>
        <dbReference type="Proteomes" id="UP000315017"/>
    </source>
</evidence>
<dbReference type="AlphaFoldDB" id="A0A517YII7"/>
<feature type="compositionally biased region" description="Polar residues" evidence="4">
    <location>
        <begin position="205"/>
        <end position="214"/>
    </location>
</feature>
<reference evidence="6 7" key="1">
    <citation type="submission" date="2019-02" db="EMBL/GenBank/DDBJ databases">
        <title>Deep-cultivation of Planctomycetes and their phenomic and genomic characterization uncovers novel biology.</title>
        <authorList>
            <person name="Wiegand S."/>
            <person name="Jogler M."/>
            <person name="Boedeker C."/>
            <person name="Pinto D."/>
            <person name="Vollmers J."/>
            <person name="Rivas-Marin E."/>
            <person name="Kohn T."/>
            <person name="Peeters S.H."/>
            <person name="Heuer A."/>
            <person name="Rast P."/>
            <person name="Oberbeckmann S."/>
            <person name="Bunk B."/>
            <person name="Jeske O."/>
            <person name="Meyerdierks A."/>
            <person name="Storesund J.E."/>
            <person name="Kallscheuer N."/>
            <person name="Luecker S."/>
            <person name="Lage O.M."/>
            <person name="Pohl T."/>
            <person name="Merkel B.J."/>
            <person name="Hornburger P."/>
            <person name="Mueller R.-W."/>
            <person name="Bruemmer F."/>
            <person name="Labrenz M."/>
            <person name="Spormann A.M."/>
            <person name="Op den Camp H."/>
            <person name="Overmann J."/>
            <person name="Amann R."/>
            <person name="Jetten M.S.M."/>
            <person name="Mascher T."/>
            <person name="Medema M.H."/>
            <person name="Devos D.P."/>
            <person name="Kaster A.-K."/>
            <person name="Ovreas L."/>
            <person name="Rohde M."/>
            <person name="Galperin M.Y."/>
            <person name="Jogler C."/>
        </authorList>
    </citation>
    <scope>NUCLEOTIDE SEQUENCE [LARGE SCALE GENOMIC DNA]</scope>
    <source>
        <strain evidence="6 7">ETA_A8</strain>
    </source>
</reference>
<evidence type="ECO:0000256" key="1">
    <source>
        <dbReference type="ARBA" id="ARBA00010378"/>
    </source>
</evidence>
<dbReference type="SUPFAM" id="SSF158682">
    <property type="entry name" value="TerB-like"/>
    <property type="match status" value="1"/>
</dbReference>
<evidence type="ECO:0000256" key="4">
    <source>
        <dbReference type="SAM" id="MobiDB-lite"/>
    </source>
</evidence>
<dbReference type="PRINTS" id="PR00819">
    <property type="entry name" value="CBXCFQXSUPER"/>
</dbReference>
<dbReference type="SMART" id="SM00382">
    <property type="entry name" value="AAA"/>
    <property type="match status" value="1"/>
</dbReference>
<dbReference type="GO" id="GO:0016887">
    <property type="term" value="F:ATP hydrolysis activity"/>
    <property type="evidence" value="ECO:0007669"/>
    <property type="project" value="InterPro"/>
</dbReference>
<dbReference type="InterPro" id="IPR000641">
    <property type="entry name" value="CbxX/CfxQ"/>
</dbReference>
<dbReference type="InterPro" id="IPR041627">
    <property type="entry name" value="AAA_lid_6"/>
</dbReference>
<dbReference type="EMBL" id="CP036274">
    <property type="protein sequence ID" value="QDU30043.1"/>
    <property type="molecule type" value="Genomic_DNA"/>
</dbReference>
<evidence type="ECO:0000313" key="6">
    <source>
        <dbReference type="EMBL" id="QDU30043.1"/>
    </source>
</evidence>